<organism evidence="9 10">
    <name type="scientific">Cyclotella atomus</name>
    <dbReference type="NCBI Taxonomy" id="382360"/>
    <lineage>
        <taxon>Eukaryota</taxon>
        <taxon>Sar</taxon>
        <taxon>Stramenopiles</taxon>
        <taxon>Ochrophyta</taxon>
        <taxon>Bacillariophyta</taxon>
        <taxon>Coscinodiscophyceae</taxon>
        <taxon>Thalassiosirophycidae</taxon>
        <taxon>Stephanodiscales</taxon>
        <taxon>Stephanodiscaceae</taxon>
        <taxon>Cyclotella</taxon>
    </lineage>
</organism>
<feature type="binding site" evidence="6">
    <location>
        <position position="298"/>
    </location>
    <ligand>
        <name>ATP</name>
        <dbReference type="ChEBI" id="CHEBI:30616"/>
    </ligand>
</feature>
<dbReference type="Proteomes" id="UP001530400">
    <property type="component" value="Unassembled WGS sequence"/>
</dbReference>
<keyword evidence="2" id="KW-0808">Transferase</keyword>
<sequence>MTTNLPVTTQDVQGADIAVVEVQNDLHADDTPVVTIANLPVTTQDVQGADIAVVEVRNDLHADDTPVVTIAVIIQEVAARRRDRSHSRHRDRDRRRARREEEEEEAENDGGSSAAYIVSDSDNENRKRSANDKKRGRRSETGGWRGGSWAGGGGGSDDYYHSASCSSSVDSYRSRRRRRRRSRGSRSERRRGGQKSRRSRSRSHRSSDVCYNSRERGVDKSGPKRRRSDKGGTRREGKGRRSSRNRSDSSRDDTVGHFQGGPGTSIGENYRIVRDVGLGTFGRVVECSRGDNSRVAIKIVRNVRRYYDSALIEADICERVNREQRRHNKDFCAKMLDRFGLPSGHYCLVFERLGRSLYDFLKMNNYKPFPMFCVRDFSRQLLEALDFLHGFGLIHTDLKPEASNCSLFLNTLNILLCHDDRGPREVPLSTKVKVIDFGGATYDNEKKSSIVNTRQYRAPEVILGYPRWSYPSDLWSAGCIIAELYTGHLLFQTHDNTEHLALMEQACGKFRKEQLENSTSPLARECFDSRGWHRLKGVLSSRSAEHVRETKQIERLVSFDDRPTGLVDLLSSLLKLDPNDRASARQALGSRFFR</sequence>
<dbReference type="InterPro" id="IPR000719">
    <property type="entry name" value="Prot_kinase_dom"/>
</dbReference>
<feature type="domain" description="Protein kinase" evidence="8">
    <location>
        <begin position="270"/>
        <end position="593"/>
    </location>
</feature>
<dbReference type="SUPFAM" id="SSF56112">
    <property type="entry name" value="Protein kinase-like (PK-like)"/>
    <property type="match status" value="1"/>
</dbReference>
<protein>
    <recommendedName>
        <fullName evidence="8">Protein kinase domain-containing protein</fullName>
    </recommendedName>
</protein>
<evidence type="ECO:0000256" key="6">
    <source>
        <dbReference type="PROSITE-ProRule" id="PRU10141"/>
    </source>
</evidence>
<comment type="caution">
    <text evidence="9">The sequence shown here is derived from an EMBL/GenBank/DDBJ whole genome shotgun (WGS) entry which is preliminary data.</text>
</comment>
<feature type="compositionally biased region" description="Gly residues" evidence="7">
    <location>
        <begin position="143"/>
        <end position="156"/>
    </location>
</feature>
<feature type="compositionally biased region" description="Basic and acidic residues" evidence="7">
    <location>
        <begin position="245"/>
        <end position="255"/>
    </location>
</feature>
<dbReference type="Pfam" id="PF00069">
    <property type="entry name" value="Pkinase"/>
    <property type="match status" value="1"/>
</dbReference>
<dbReference type="GO" id="GO:0005524">
    <property type="term" value="F:ATP binding"/>
    <property type="evidence" value="ECO:0007669"/>
    <property type="project" value="UniProtKB-UniRule"/>
</dbReference>
<keyword evidence="10" id="KW-1185">Reference proteome</keyword>
<feature type="compositionally biased region" description="Low complexity" evidence="7">
    <location>
        <begin position="162"/>
        <end position="171"/>
    </location>
</feature>
<accession>A0ABD3QJA8</accession>
<evidence type="ECO:0000259" key="8">
    <source>
        <dbReference type="PROSITE" id="PS50011"/>
    </source>
</evidence>
<keyword evidence="5 6" id="KW-0067">ATP-binding</keyword>
<evidence type="ECO:0000256" key="3">
    <source>
        <dbReference type="ARBA" id="ARBA00022741"/>
    </source>
</evidence>
<dbReference type="InterPro" id="IPR011009">
    <property type="entry name" value="Kinase-like_dom_sf"/>
</dbReference>
<dbReference type="InterPro" id="IPR017441">
    <property type="entry name" value="Protein_kinase_ATP_BS"/>
</dbReference>
<keyword evidence="1" id="KW-0723">Serine/threonine-protein kinase</keyword>
<feature type="compositionally biased region" description="Basic residues" evidence="7">
    <location>
        <begin position="192"/>
        <end position="204"/>
    </location>
</feature>
<dbReference type="InterPro" id="IPR051175">
    <property type="entry name" value="CLK_kinases"/>
</dbReference>
<feature type="compositionally biased region" description="Basic and acidic residues" evidence="7">
    <location>
        <begin position="123"/>
        <end position="133"/>
    </location>
</feature>
<gene>
    <name evidence="9" type="ORF">ACHAWO_009802</name>
</gene>
<evidence type="ECO:0000313" key="9">
    <source>
        <dbReference type="EMBL" id="KAL3800558.1"/>
    </source>
</evidence>
<feature type="compositionally biased region" description="Basic and acidic residues" evidence="7">
    <location>
        <begin position="213"/>
        <end position="222"/>
    </location>
</feature>
<feature type="compositionally biased region" description="Basic residues" evidence="7">
    <location>
        <begin position="174"/>
        <end position="184"/>
    </location>
</feature>
<evidence type="ECO:0000313" key="10">
    <source>
        <dbReference type="Proteomes" id="UP001530400"/>
    </source>
</evidence>
<dbReference type="PANTHER" id="PTHR45646:SF11">
    <property type="entry name" value="SERINE_THREONINE-PROTEIN KINASE DOA"/>
    <property type="match status" value="1"/>
</dbReference>
<keyword evidence="4" id="KW-0418">Kinase</keyword>
<evidence type="ECO:0000256" key="2">
    <source>
        <dbReference type="ARBA" id="ARBA00022679"/>
    </source>
</evidence>
<evidence type="ECO:0000256" key="7">
    <source>
        <dbReference type="SAM" id="MobiDB-lite"/>
    </source>
</evidence>
<evidence type="ECO:0000256" key="5">
    <source>
        <dbReference type="ARBA" id="ARBA00022840"/>
    </source>
</evidence>
<dbReference type="PROSITE" id="PS00107">
    <property type="entry name" value="PROTEIN_KINASE_ATP"/>
    <property type="match status" value="1"/>
</dbReference>
<evidence type="ECO:0000256" key="1">
    <source>
        <dbReference type="ARBA" id="ARBA00022527"/>
    </source>
</evidence>
<evidence type="ECO:0000256" key="4">
    <source>
        <dbReference type="ARBA" id="ARBA00022777"/>
    </source>
</evidence>
<dbReference type="EMBL" id="JALLPJ020000156">
    <property type="protein sequence ID" value="KAL3800558.1"/>
    <property type="molecule type" value="Genomic_DNA"/>
</dbReference>
<dbReference type="AlphaFoldDB" id="A0ABD3QJA8"/>
<dbReference type="Gene3D" id="3.30.200.20">
    <property type="entry name" value="Phosphorylase Kinase, domain 1"/>
    <property type="match status" value="1"/>
</dbReference>
<dbReference type="GO" id="GO:0004674">
    <property type="term" value="F:protein serine/threonine kinase activity"/>
    <property type="evidence" value="ECO:0007669"/>
    <property type="project" value="UniProtKB-KW"/>
</dbReference>
<reference evidence="9 10" key="1">
    <citation type="submission" date="2024-10" db="EMBL/GenBank/DDBJ databases">
        <title>Updated reference genomes for cyclostephanoid diatoms.</title>
        <authorList>
            <person name="Roberts W.R."/>
            <person name="Alverson A.J."/>
        </authorList>
    </citation>
    <scope>NUCLEOTIDE SEQUENCE [LARGE SCALE GENOMIC DNA]</scope>
    <source>
        <strain evidence="9 10">AJA010-31</strain>
    </source>
</reference>
<proteinExistence type="predicted"/>
<feature type="compositionally biased region" description="Basic residues" evidence="7">
    <location>
        <begin position="81"/>
        <end position="97"/>
    </location>
</feature>
<name>A0ABD3QJA8_9STRA</name>
<keyword evidence="3 6" id="KW-0547">Nucleotide-binding</keyword>
<feature type="region of interest" description="Disordered" evidence="7">
    <location>
        <begin position="79"/>
        <end position="266"/>
    </location>
</feature>
<dbReference type="PANTHER" id="PTHR45646">
    <property type="entry name" value="SERINE/THREONINE-PROTEIN KINASE DOA-RELATED"/>
    <property type="match status" value="1"/>
</dbReference>
<dbReference type="PROSITE" id="PS50011">
    <property type="entry name" value="PROTEIN_KINASE_DOM"/>
    <property type="match status" value="1"/>
</dbReference>
<dbReference type="Gene3D" id="1.10.510.10">
    <property type="entry name" value="Transferase(Phosphotransferase) domain 1"/>
    <property type="match status" value="1"/>
</dbReference>